<sequence length="879" mass="99860">MSQPGNPANSSTSNSSIPVSEAYWSLVDKADRKFSKIRDLPYYERNSYDAYFHKAFKVYTQLWKFQQENRQKLVEVGLKRWEIGEIASRIAQLYFGQYMRTSEASYLSESYVFYEAIMTREYFKDGLFQDVSLANKQLRFLSRFLMVCLVLNRREMVHQLVNQLKMLLDECKRTFQETDFREWKLVVQEIMKFLKADTAFMNIRPFRYSVVLEPHPDSLTPVPSTVTTRCLRLQDAILSSYNHNEVKFSELTLDTFRMIQSLEWEPSGSFYRPNNRSGQNGGTGPSRSNFSQDIVDPTLPSNPRKSILYRPSVTHFLAVLATICEEMASDGVLLIYLSAAAGTDLGCESINNAEDIDKTKSPCSQVEGGYKGLQSRCLSFGTRGKGGLSCIYPSDLVPFTRRPFLLVIDSDGSEAFETIHGAEKGEPAAMLLSPSATSHAVATDYSRHGSLFTLFLTAPLHAFCLLLGISGSDVEMDTFSKAENVLSSSLSEWGQLLVTSESLDQVWAQILNDPFIRRLLLRFIFCRSVLTLYVPTLGKKEYVPRCVPSLPSVVDPTTATLQSVVMKIANILGRMLSGFECFLKYDLNASFRSLVVIQCRRREFNIITGLWGSKEESIQLVGNSRLLEKFSKDESDDDDIVKLALIYFIELSLLGKDRRTKVDIDKVNDDAMPRMLRWVCQQSPKSQTISQVFDSLMLKNGGSKRGREVVNDEGDLKKSKKQKSKSKMKKAIWNLQDRVAVVKRQLTSIKSDIDELKGMMSTILKHIGLQRKGDEGDCKGRYPYNWLRMPKEDDTSNGAKHIKLKKKGNKDVHTVGTPPWLRFNIELEKPIDVLEKKVEIGLEEPIDVVDDEVEIEDSGKKLRTHFDSDVTEIEPFPTQ</sequence>
<dbReference type="GO" id="GO:0006351">
    <property type="term" value="P:DNA-templated transcription"/>
    <property type="evidence" value="ECO:0007669"/>
    <property type="project" value="InterPro"/>
</dbReference>
<feature type="compositionally biased region" description="Basic and acidic residues" evidence="1">
    <location>
        <begin position="705"/>
        <end position="717"/>
    </location>
</feature>
<evidence type="ECO:0000313" key="3">
    <source>
        <dbReference type="Proteomes" id="UP000321947"/>
    </source>
</evidence>
<evidence type="ECO:0000256" key="1">
    <source>
        <dbReference type="SAM" id="MobiDB-lite"/>
    </source>
</evidence>
<feature type="compositionally biased region" description="Basic residues" evidence="1">
    <location>
        <begin position="718"/>
        <end position="727"/>
    </location>
</feature>
<reference evidence="2 3" key="1">
    <citation type="submission" date="2019-08" db="EMBL/GenBank/DDBJ databases">
        <title>Draft genome sequences of two oriental melons (Cucumis melo L. var makuwa).</title>
        <authorList>
            <person name="Kwon S.-Y."/>
        </authorList>
    </citation>
    <scope>NUCLEOTIDE SEQUENCE [LARGE SCALE GENOMIC DNA]</scope>
    <source>
        <strain evidence="3">cv. Chang Bougi</strain>
        <tissue evidence="2">Leaf</tissue>
    </source>
</reference>
<name>A0A5D3BA86_CUCMM</name>
<feature type="region of interest" description="Disordered" evidence="1">
    <location>
        <begin position="270"/>
        <end position="296"/>
    </location>
</feature>
<dbReference type="EMBL" id="SSTD01020139">
    <property type="protein sequence ID" value="TYJ95521.1"/>
    <property type="molecule type" value="Genomic_DNA"/>
</dbReference>
<accession>A0A5D3BA86</accession>
<dbReference type="AlphaFoldDB" id="A0A5D3BA86"/>
<feature type="region of interest" description="Disordered" evidence="1">
    <location>
        <begin position="702"/>
        <end position="727"/>
    </location>
</feature>
<dbReference type="Pfam" id="PF12070">
    <property type="entry name" value="SCAI"/>
    <property type="match status" value="1"/>
</dbReference>
<proteinExistence type="predicted"/>
<dbReference type="PANTHER" id="PTHR21243">
    <property type="entry name" value="PROTEIN SCAI"/>
    <property type="match status" value="1"/>
</dbReference>
<gene>
    <name evidence="2" type="ORF">E5676_scaffold767G00070</name>
</gene>
<comment type="caution">
    <text evidence="2">The sequence shown here is derived from an EMBL/GenBank/DDBJ whole genome shotgun (WGS) entry which is preliminary data.</text>
</comment>
<dbReference type="Proteomes" id="UP000321947">
    <property type="component" value="Unassembled WGS sequence"/>
</dbReference>
<dbReference type="GO" id="GO:0003714">
    <property type="term" value="F:transcription corepressor activity"/>
    <property type="evidence" value="ECO:0007669"/>
    <property type="project" value="InterPro"/>
</dbReference>
<evidence type="ECO:0000313" key="2">
    <source>
        <dbReference type="EMBL" id="TYJ95521.1"/>
    </source>
</evidence>
<protein>
    <submittedName>
        <fullName evidence="2">Protein SCAI isoform X2</fullName>
    </submittedName>
</protein>
<dbReference type="InterPro" id="IPR022709">
    <property type="entry name" value="SCAI"/>
</dbReference>
<organism evidence="2 3">
    <name type="scientific">Cucumis melo var. makuwa</name>
    <name type="common">Oriental melon</name>
    <dbReference type="NCBI Taxonomy" id="1194695"/>
    <lineage>
        <taxon>Eukaryota</taxon>
        <taxon>Viridiplantae</taxon>
        <taxon>Streptophyta</taxon>
        <taxon>Embryophyta</taxon>
        <taxon>Tracheophyta</taxon>
        <taxon>Spermatophyta</taxon>
        <taxon>Magnoliopsida</taxon>
        <taxon>eudicotyledons</taxon>
        <taxon>Gunneridae</taxon>
        <taxon>Pentapetalae</taxon>
        <taxon>rosids</taxon>
        <taxon>fabids</taxon>
        <taxon>Cucurbitales</taxon>
        <taxon>Cucurbitaceae</taxon>
        <taxon>Benincaseae</taxon>
        <taxon>Cucumis</taxon>
    </lineage>
</organism>